<dbReference type="PANTHER" id="PTHR10127:SF780">
    <property type="entry name" value="METALLOENDOPEPTIDASE"/>
    <property type="match status" value="1"/>
</dbReference>
<gene>
    <name evidence="8" type="ORF">PFISCL1PPCAC_8530</name>
</gene>
<dbReference type="GO" id="GO:0046872">
    <property type="term" value="F:metal ion binding"/>
    <property type="evidence" value="ECO:0007669"/>
    <property type="project" value="UniProtKB-KW"/>
</dbReference>
<evidence type="ECO:0000256" key="2">
    <source>
        <dbReference type="ARBA" id="ARBA00022723"/>
    </source>
</evidence>
<dbReference type="InterPro" id="IPR024079">
    <property type="entry name" value="MetalloPept_cat_dom_sf"/>
</dbReference>
<evidence type="ECO:0000256" key="4">
    <source>
        <dbReference type="ARBA" id="ARBA00022833"/>
    </source>
</evidence>
<evidence type="ECO:0000313" key="8">
    <source>
        <dbReference type="EMBL" id="GMT17233.1"/>
    </source>
</evidence>
<protein>
    <recommendedName>
        <fullName evidence="7">Peptidase M12A domain-containing protein</fullName>
    </recommendedName>
</protein>
<comment type="caution">
    <text evidence="6">Lacks conserved residue(s) required for the propagation of feature annotation.</text>
</comment>
<evidence type="ECO:0000259" key="7">
    <source>
        <dbReference type="PROSITE" id="PS51864"/>
    </source>
</evidence>
<keyword evidence="2" id="KW-0479">Metal-binding</keyword>
<dbReference type="AlphaFoldDB" id="A0AAV5VG53"/>
<dbReference type="SUPFAM" id="SSF55486">
    <property type="entry name" value="Metalloproteases ('zincins'), catalytic domain"/>
    <property type="match status" value="1"/>
</dbReference>
<feature type="non-terminal residue" evidence="8">
    <location>
        <position position="1"/>
    </location>
</feature>
<name>A0AAV5VG53_9BILA</name>
<dbReference type="Proteomes" id="UP001432322">
    <property type="component" value="Unassembled WGS sequence"/>
</dbReference>
<comment type="caution">
    <text evidence="8">The sequence shown here is derived from an EMBL/GenBank/DDBJ whole genome shotgun (WGS) entry which is preliminary data.</text>
</comment>
<keyword evidence="5" id="KW-0482">Metalloprotease</keyword>
<accession>A0AAV5VG53</accession>
<dbReference type="PANTHER" id="PTHR10127">
    <property type="entry name" value="DISCOIDIN, CUB, EGF, LAMININ , AND ZINC METALLOPROTEASE DOMAIN CONTAINING"/>
    <property type="match status" value="1"/>
</dbReference>
<keyword evidence="1" id="KW-0645">Protease</keyword>
<proteinExistence type="predicted"/>
<evidence type="ECO:0000313" key="9">
    <source>
        <dbReference type="Proteomes" id="UP001432322"/>
    </source>
</evidence>
<evidence type="ECO:0000256" key="3">
    <source>
        <dbReference type="ARBA" id="ARBA00022801"/>
    </source>
</evidence>
<feature type="domain" description="Peptidase M12A" evidence="7">
    <location>
        <begin position="1"/>
        <end position="61"/>
    </location>
</feature>
<evidence type="ECO:0000256" key="5">
    <source>
        <dbReference type="ARBA" id="ARBA00023049"/>
    </source>
</evidence>
<keyword evidence="4" id="KW-0862">Zinc</keyword>
<dbReference type="InterPro" id="IPR001506">
    <property type="entry name" value="Peptidase_M12A"/>
</dbReference>
<evidence type="ECO:0000256" key="1">
    <source>
        <dbReference type="ARBA" id="ARBA00022670"/>
    </source>
</evidence>
<dbReference type="Gene3D" id="3.40.390.10">
    <property type="entry name" value="Collagenase (Catalytic Domain)"/>
    <property type="match status" value="1"/>
</dbReference>
<dbReference type="GO" id="GO:0004222">
    <property type="term" value="F:metalloendopeptidase activity"/>
    <property type="evidence" value="ECO:0007669"/>
    <property type="project" value="InterPro"/>
</dbReference>
<sequence length="91" mass="10001">NNFGVPYDYSSVMHYDGFGFAIDESKETITALDSNAQFSMGQRDRAAFSDIVMVNAFYDCAQKCPSPSVKCQNGGIINSKTCNTCICPYMV</sequence>
<keyword evidence="3" id="KW-0378">Hydrolase</keyword>
<evidence type="ECO:0000256" key="6">
    <source>
        <dbReference type="PROSITE-ProRule" id="PRU01211"/>
    </source>
</evidence>
<dbReference type="PROSITE" id="PS51864">
    <property type="entry name" value="ASTACIN"/>
    <property type="match status" value="1"/>
</dbReference>
<reference evidence="8" key="1">
    <citation type="submission" date="2023-10" db="EMBL/GenBank/DDBJ databases">
        <title>Genome assembly of Pristionchus species.</title>
        <authorList>
            <person name="Yoshida K."/>
            <person name="Sommer R.J."/>
        </authorList>
    </citation>
    <scope>NUCLEOTIDE SEQUENCE</scope>
    <source>
        <strain evidence="8">RS5133</strain>
    </source>
</reference>
<dbReference type="GO" id="GO:0006508">
    <property type="term" value="P:proteolysis"/>
    <property type="evidence" value="ECO:0007669"/>
    <property type="project" value="UniProtKB-KW"/>
</dbReference>
<dbReference type="EMBL" id="BTSY01000003">
    <property type="protein sequence ID" value="GMT17233.1"/>
    <property type="molecule type" value="Genomic_DNA"/>
</dbReference>
<feature type="non-terminal residue" evidence="8">
    <location>
        <position position="91"/>
    </location>
</feature>
<dbReference type="Pfam" id="PF01400">
    <property type="entry name" value="Astacin"/>
    <property type="match status" value="1"/>
</dbReference>
<organism evidence="8 9">
    <name type="scientific">Pristionchus fissidentatus</name>
    <dbReference type="NCBI Taxonomy" id="1538716"/>
    <lineage>
        <taxon>Eukaryota</taxon>
        <taxon>Metazoa</taxon>
        <taxon>Ecdysozoa</taxon>
        <taxon>Nematoda</taxon>
        <taxon>Chromadorea</taxon>
        <taxon>Rhabditida</taxon>
        <taxon>Rhabditina</taxon>
        <taxon>Diplogasteromorpha</taxon>
        <taxon>Diplogasteroidea</taxon>
        <taxon>Neodiplogasteridae</taxon>
        <taxon>Pristionchus</taxon>
    </lineage>
</organism>
<keyword evidence="9" id="KW-1185">Reference proteome</keyword>